<dbReference type="InterPro" id="IPR010997">
    <property type="entry name" value="HRDC-like_sf"/>
</dbReference>
<dbReference type="Pfam" id="PF01612">
    <property type="entry name" value="DNA_pol_A_exo1"/>
    <property type="match status" value="1"/>
</dbReference>
<dbReference type="GO" id="GO:0006139">
    <property type="term" value="P:nucleobase-containing compound metabolic process"/>
    <property type="evidence" value="ECO:0007669"/>
    <property type="project" value="InterPro"/>
</dbReference>
<dbReference type="InterPro" id="IPR044876">
    <property type="entry name" value="HRDC_dom_sf"/>
</dbReference>
<dbReference type="GO" id="GO:0000166">
    <property type="term" value="F:nucleotide binding"/>
    <property type="evidence" value="ECO:0007669"/>
    <property type="project" value="InterPro"/>
</dbReference>
<dbReference type="InterPro" id="IPR012337">
    <property type="entry name" value="RNaseH-like_sf"/>
</dbReference>
<dbReference type="CDD" id="cd06142">
    <property type="entry name" value="RNaseD_exo"/>
    <property type="match status" value="1"/>
</dbReference>
<evidence type="ECO:0000259" key="1">
    <source>
        <dbReference type="SMART" id="SM00474"/>
    </source>
</evidence>
<organism evidence="2 3">
    <name type="scientific">Oceaniferula flava</name>
    <dbReference type="NCBI Taxonomy" id="2800421"/>
    <lineage>
        <taxon>Bacteria</taxon>
        <taxon>Pseudomonadati</taxon>
        <taxon>Verrucomicrobiota</taxon>
        <taxon>Verrucomicrobiia</taxon>
        <taxon>Verrucomicrobiales</taxon>
        <taxon>Verrucomicrobiaceae</taxon>
        <taxon>Oceaniferula</taxon>
    </lineage>
</organism>
<dbReference type="InterPro" id="IPR002121">
    <property type="entry name" value="HRDC_dom"/>
</dbReference>
<gene>
    <name evidence="2" type="ORF">JIN83_01520</name>
</gene>
<dbReference type="Gene3D" id="3.30.420.10">
    <property type="entry name" value="Ribonuclease H-like superfamily/Ribonuclease H"/>
    <property type="match status" value="1"/>
</dbReference>
<reference evidence="2" key="1">
    <citation type="submission" date="2021-01" db="EMBL/GenBank/DDBJ databases">
        <title>Modified the classification status of verrucomicrobia.</title>
        <authorList>
            <person name="Feng X."/>
        </authorList>
    </citation>
    <scope>NUCLEOTIDE SEQUENCE</scope>
    <source>
        <strain evidence="2">5K15</strain>
    </source>
</reference>
<dbReference type="PANTHER" id="PTHR47649">
    <property type="entry name" value="RIBONUCLEASE D"/>
    <property type="match status" value="1"/>
</dbReference>
<dbReference type="GO" id="GO:0008408">
    <property type="term" value="F:3'-5' exonuclease activity"/>
    <property type="evidence" value="ECO:0007669"/>
    <property type="project" value="InterPro"/>
</dbReference>
<dbReference type="InterPro" id="IPR051086">
    <property type="entry name" value="RNase_D-like"/>
</dbReference>
<accession>A0AAE2SA69</accession>
<dbReference type="SUPFAM" id="SSF53098">
    <property type="entry name" value="Ribonuclease H-like"/>
    <property type="match status" value="1"/>
</dbReference>
<dbReference type="Proteomes" id="UP000634206">
    <property type="component" value="Unassembled WGS sequence"/>
</dbReference>
<dbReference type="RefSeq" id="WP_309488223.1">
    <property type="nucleotide sequence ID" value="NZ_JAENIG010000001.1"/>
</dbReference>
<protein>
    <submittedName>
        <fullName evidence="2">HRDC domain-containing protein</fullName>
    </submittedName>
</protein>
<feature type="domain" description="3'-5' exonuclease" evidence="1">
    <location>
        <begin position="1"/>
        <end position="166"/>
    </location>
</feature>
<dbReference type="GO" id="GO:0003676">
    <property type="term" value="F:nucleic acid binding"/>
    <property type="evidence" value="ECO:0007669"/>
    <property type="project" value="InterPro"/>
</dbReference>
<dbReference type="Gene3D" id="1.10.150.80">
    <property type="entry name" value="HRDC domain"/>
    <property type="match status" value="1"/>
</dbReference>
<dbReference type="AlphaFoldDB" id="A0AAE2SA69"/>
<evidence type="ECO:0000313" key="2">
    <source>
        <dbReference type="EMBL" id="MBK1853627.1"/>
    </source>
</evidence>
<dbReference type="Pfam" id="PF00570">
    <property type="entry name" value="HRDC"/>
    <property type="match status" value="1"/>
</dbReference>
<sequence length="351" mass="39934">MISNKEDLSAFLTGRPEQEVRVCAVDTEADSLHRYSESLCLVQFSDGVDHVLIDPLAIDDLSDLKTYLETATCWMHGADYDMHMLKQNLGMIPPVVYDTQIGARLLGVRKFGYGNLVEHYMGVELEKTSQKADWAKRPLTPVMEEYALNDVVYLLPMAEMIVSQLKEKGRYEWFTESCVAARDKALERKAEKTDRWRIKGSGKLDPKGLTFLRALWNWRDSEAESWDRPPFMVAGNKQLLDWVADLSEGRSPKMPRHYRSSRVKAFHAAVAKAKEVPAEEMPQKIRGKRRRKDPDFDSKLDALMAKRDRIAEELDIDSSLIAARAALEALAGEHEGAAEQLLPWQRNLLGI</sequence>
<dbReference type="InterPro" id="IPR002562">
    <property type="entry name" value="3'-5'_exonuclease_dom"/>
</dbReference>
<dbReference type="SMART" id="SM00474">
    <property type="entry name" value="35EXOc"/>
    <property type="match status" value="1"/>
</dbReference>
<evidence type="ECO:0000313" key="3">
    <source>
        <dbReference type="Proteomes" id="UP000634206"/>
    </source>
</evidence>
<dbReference type="SUPFAM" id="SSF47819">
    <property type="entry name" value="HRDC-like"/>
    <property type="match status" value="1"/>
</dbReference>
<proteinExistence type="predicted"/>
<dbReference type="InterPro" id="IPR036397">
    <property type="entry name" value="RNaseH_sf"/>
</dbReference>
<comment type="caution">
    <text evidence="2">The sequence shown here is derived from an EMBL/GenBank/DDBJ whole genome shotgun (WGS) entry which is preliminary data.</text>
</comment>
<dbReference type="EMBL" id="JAENIG010000001">
    <property type="protein sequence ID" value="MBK1853627.1"/>
    <property type="molecule type" value="Genomic_DNA"/>
</dbReference>
<keyword evidence="3" id="KW-1185">Reference proteome</keyword>
<name>A0AAE2SA69_9BACT</name>
<dbReference type="PANTHER" id="PTHR47649:SF1">
    <property type="entry name" value="RIBONUCLEASE D"/>
    <property type="match status" value="1"/>
</dbReference>